<name>A0A8C6Z8G7_NOTPE</name>
<dbReference type="CDD" id="cd06691">
    <property type="entry name" value="PDZ1_Par3-like"/>
    <property type="match status" value="1"/>
</dbReference>
<feature type="domain" description="PDZ" evidence="3">
    <location>
        <begin position="314"/>
        <end position="399"/>
    </location>
</feature>
<feature type="region of interest" description="Disordered" evidence="1">
    <location>
        <begin position="551"/>
        <end position="572"/>
    </location>
</feature>
<organism evidence="4 5">
    <name type="scientific">Nothoprocta perdicaria</name>
    <name type="common">Chilean tinamou</name>
    <name type="synonym">Crypturus perdicarius</name>
    <dbReference type="NCBI Taxonomy" id="30464"/>
    <lineage>
        <taxon>Eukaryota</taxon>
        <taxon>Metazoa</taxon>
        <taxon>Chordata</taxon>
        <taxon>Craniata</taxon>
        <taxon>Vertebrata</taxon>
        <taxon>Euteleostomi</taxon>
        <taxon>Archelosauria</taxon>
        <taxon>Archosauria</taxon>
        <taxon>Dinosauria</taxon>
        <taxon>Saurischia</taxon>
        <taxon>Theropoda</taxon>
        <taxon>Coelurosauria</taxon>
        <taxon>Aves</taxon>
        <taxon>Palaeognathae</taxon>
        <taxon>Tinamiformes</taxon>
        <taxon>Tinamidae</taxon>
        <taxon>Nothoprocta</taxon>
    </lineage>
</organism>
<keyword evidence="2" id="KW-0472">Membrane</keyword>
<protein>
    <submittedName>
        <fullName evidence="4">Par-3 family cell polarity regulator beta</fullName>
    </submittedName>
</protein>
<dbReference type="GO" id="GO:0030010">
    <property type="term" value="P:establishment of cell polarity"/>
    <property type="evidence" value="ECO:0007669"/>
    <property type="project" value="TreeGrafter"/>
</dbReference>
<feature type="compositionally biased region" description="Polar residues" evidence="1">
    <location>
        <begin position="551"/>
        <end position="560"/>
    </location>
</feature>
<dbReference type="SMART" id="SM00228">
    <property type="entry name" value="PDZ"/>
    <property type="match status" value="2"/>
</dbReference>
<dbReference type="InterPro" id="IPR052213">
    <property type="entry name" value="PAR3"/>
</dbReference>
<dbReference type="AlphaFoldDB" id="A0A8C6Z8G7"/>
<feature type="compositionally biased region" description="Basic and acidic residues" evidence="1">
    <location>
        <begin position="710"/>
        <end position="734"/>
    </location>
</feature>
<dbReference type="GO" id="GO:0043296">
    <property type="term" value="C:apical junction complex"/>
    <property type="evidence" value="ECO:0007669"/>
    <property type="project" value="TreeGrafter"/>
</dbReference>
<feature type="transmembrane region" description="Helical" evidence="2">
    <location>
        <begin position="108"/>
        <end position="129"/>
    </location>
</feature>
<reference evidence="4" key="2">
    <citation type="submission" date="2025-09" db="UniProtKB">
        <authorList>
            <consortium name="Ensembl"/>
        </authorList>
    </citation>
    <scope>IDENTIFICATION</scope>
</reference>
<dbReference type="InterPro" id="IPR036034">
    <property type="entry name" value="PDZ_sf"/>
</dbReference>
<keyword evidence="5" id="KW-1185">Reference proteome</keyword>
<dbReference type="GO" id="GO:0005912">
    <property type="term" value="C:adherens junction"/>
    <property type="evidence" value="ECO:0007669"/>
    <property type="project" value="TreeGrafter"/>
</dbReference>
<dbReference type="Ensembl" id="ENSNPET00000012040.1">
    <property type="protein sequence ID" value="ENSNPEP00000011738.1"/>
    <property type="gene ID" value="ENSNPEG00000008759.1"/>
</dbReference>
<keyword evidence="2" id="KW-1133">Transmembrane helix</keyword>
<dbReference type="GO" id="GO:0008104">
    <property type="term" value="P:intracellular protein localization"/>
    <property type="evidence" value="ECO:0007669"/>
    <property type="project" value="TreeGrafter"/>
</dbReference>
<evidence type="ECO:0000313" key="5">
    <source>
        <dbReference type="Proteomes" id="UP000694420"/>
    </source>
</evidence>
<feature type="region of interest" description="Disordered" evidence="1">
    <location>
        <begin position="463"/>
        <end position="491"/>
    </location>
</feature>
<dbReference type="GO" id="GO:0016324">
    <property type="term" value="C:apical plasma membrane"/>
    <property type="evidence" value="ECO:0007669"/>
    <property type="project" value="TreeGrafter"/>
</dbReference>
<feature type="region of interest" description="Disordered" evidence="1">
    <location>
        <begin position="64"/>
        <end position="89"/>
    </location>
</feature>
<feature type="compositionally biased region" description="Low complexity" evidence="1">
    <location>
        <begin position="988"/>
        <end position="999"/>
    </location>
</feature>
<feature type="region of interest" description="Disordered" evidence="1">
    <location>
        <begin position="934"/>
        <end position="1017"/>
    </location>
</feature>
<dbReference type="GO" id="GO:0000226">
    <property type="term" value="P:microtubule cytoskeleton organization"/>
    <property type="evidence" value="ECO:0007669"/>
    <property type="project" value="TreeGrafter"/>
</dbReference>
<feature type="region of interest" description="Disordered" evidence="1">
    <location>
        <begin position="617"/>
        <end position="734"/>
    </location>
</feature>
<dbReference type="CDD" id="cd23058">
    <property type="entry name" value="PDZ2_Par3-like"/>
    <property type="match status" value="1"/>
</dbReference>
<dbReference type="InterPro" id="IPR001478">
    <property type="entry name" value="PDZ"/>
</dbReference>
<dbReference type="GO" id="GO:0005938">
    <property type="term" value="C:cell cortex"/>
    <property type="evidence" value="ECO:0007669"/>
    <property type="project" value="TreeGrafter"/>
</dbReference>
<dbReference type="FunFam" id="2.30.42.10:FF:000117">
    <property type="entry name" value="partitioning defective 3 homolog B isoform X2"/>
    <property type="match status" value="1"/>
</dbReference>
<dbReference type="GO" id="GO:0045197">
    <property type="term" value="P:establishment or maintenance of epithelial cell apical/basal polarity"/>
    <property type="evidence" value="ECO:0007669"/>
    <property type="project" value="TreeGrafter"/>
</dbReference>
<reference evidence="4" key="1">
    <citation type="submission" date="2025-08" db="UniProtKB">
        <authorList>
            <consortium name="Ensembl"/>
        </authorList>
    </citation>
    <scope>IDENTIFICATION</scope>
</reference>
<feature type="region of interest" description="Disordered" evidence="1">
    <location>
        <begin position="862"/>
        <end position="896"/>
    </location>
</feature>
<dbReference type="FunFam" id="2.30.42.10:FF:000300">
    <property type="entry name" value="Par-3 family cell polarity regulator beta"/>
    <property type="match status" value="1"/>
</dbReference>
<accession>A0A8C6Z8G7</accession>
<feature type="compositionally biased region" description="Basic and acidic residues" evidence="1">
    <location>
        <begin position="872"/>
        <end position="883"/>
    </location>
</feature>
<dbReference type="GO" id="GO:0051660">
    <property type="term" value="P:establishment of centrosome localization"/>
    <property type="evidence" value="ECO:0007669"/>
    <property type="project" value="TreeGrafter"/>
</dbReference>
<feature type="region of interest" description="Disordered" evidence="1">
    <location>
        <begin position="1"/>
        <end position="20"/>
    </location>
</feature>
<dbReference type="Pfam" id="PF00595">
    <property type="entry name" value="PDZ"/>
    <property type="match status" value="1"/>
</dbReference>
<evidence type="ECO:0000259" key="3">
    <source>
        <dbReference type="PROSITE" id="PS50106"/>
    </source>
</evidence>
<feature type="compositionally biased region" description="Basic and acidic residues" evidence="1">
    <location>
        <begin position="630"/>
        <end position="643"/>
    </location>
</feature>
<evidence type="ECO:0000256" key="2">
    <source>
        <dbReference type="SAM" id="Phobius"/>
    </source>
</evidence>
<evidence type="ECO:0000256" key="1">
    <source>
        <dbReference type="SAM" id="MobiDB-lite"/>
    </source>
</evidence>
<feature type="domain" description="PDZ" evidence="3">
    <location>
        <begin position="406"/>
        <end position="442"/>
    </location>
</feature>
<proteinExistence type="predicted"/>
<dbReference type="GO" id="GO:0035091">
    <property type="term" value="F:phosphatidylinositol binding"/>
    <property type="evidence" value="ECO:0007669"/>
    <property type="project" value="TreeGrafter"/>
</dbReference>
<dbReference type="GO" id="GO:0007155">
    <property type="term" value="P:cell adhesion"/>
    <property type="evidence" value="ECO:0007669"/>
    <property type="project" value="TreeGrafter"/>
</dbReference>
<feature type="compositionally biased region" description="Basic and acidic residues" evidence="1">
    <location>
        <begin position="657"/>
        <end position="695"/>
    </location>
</feature>
<sequence>LIAVYDEQEPHHKIDGTNGTSLIERNSPDPFETEVTTQLTAFRPGGGEIEVTPSALRLGTPLLVRRSSDPAPGPPTDFPPGAPRPGDHAPKHVLAVGALTKNLEDAHILCLLLVLLLSVIFFCFSLLFFSEMTKMVEISGEGGPLGIHVVPFISSLSGRMLGLLIRGIEENSRSRRDGLFQENECIVKINRVDLTDKTFAQAQDIFRQAMKFQNVILEVLPTYSRDQYEKSVIAPLFLDNEEGVPKTKIPPPVHPKPTLRTIKLSGTSGLEAGVQATLQQTKSPNLPRLCRKPSSPSLSPLLGFGNKKNAKKIKIDLKKGPEGLGFTVVTRDSSVHGPGPIFVKNILPKGAAVKDGHLQSGDRILEVNGWDITGRTQEELVAMLRSTKQGETVSLVVARQEDAFLPRELDGRLRVNDQLVAVNGESLLGKSNHEAMETLRRSMSMEGNIRGRIQLVVLRRLESQTEERPDPGAFQKPAFEGSRPIAAPRRNDAAPQHFSSFVLKDPIINSAVYLADQHINFRSLTPAKQSESINLKASKSMDLVADESKVSSLAGRTSDSSSRDFGPTLGLKKSSSLESLQTAVAEVRKNELPFHRPRPHVVRGRGCNESFRAAIDKSYDGPEDAEEDGFSDKSSHSGHEAQHMEPAPPSNPETEDLEAKVKKDKKNREKDKKKEKSKSKSKEKKRKEENEDLEKKKKKGFGVMLRFGKKKEDKSGKVEQKGSPKHGMLKEEELEKMKDERERIGTKHQELRQKQVRGLLDYSAGPAGPDMDDDDVDPNYARVNHFREAFPAASIYRPSSPAVAETFLYPRDSPSTPMEREHLEGLYAKINKQHYPQIPADSTGGVTADRIQKLRREYQQARREGLPFYEDDAGRARPPDYEQRWVPGKGPDGSSYSLHLEGMERQYASLPRRGPAEPLEYFTGPRVIYKERDLPYYQGGQPGGPVPKGSAVRAGAPELRYAQGSAAPPAPSPHRGPLRQDVPPSPPQQQRARAEPGQRYQHRQQDARQRSALTAAV</sequence>
<gene>
    <name evidence="4" type="primary">PARD3B</name>
</gene>
<dbReference type="Proteomes" id="UP000694420">
    <property type="component" value="Unplaced"/>
</dbReference>
<dbReference type="Gene3D" id="2.30.42.10">
    <property type="match status" value="3"/>
</dbReference>
<dbReference type="FunFam" id="2.30.42.10:FF:000011">
    <property type="entry name" value="partitioning defective 3 homolog isoform X1"/>
    <property type="match status" value="1"/>
</dbReference>
<dbReference type="PROSITE" id="PS50106">
    <property type="entry name" value="PDZ"/>
    <property type="match status" value="2"/>
</dbReference>
<dbReference type="PANTHER" id="PTHR16484">
    <property type="entry name" value="PARTITIONING DEFECTIVE 3 RELATED"/>
    <property type="match status" value="1"/>
</dbReference>
<keyword evidence="2" id="KW-0812">Transmembrane</keyword>
<feature type="compositionally biased region" description="Pro residues" evidence="1">
    <location>
        <begin position="71"/>
        <end position="83"/>
    </location>
</feature>
<dbReference type="SUPFAM" id="SSF50156">
    <property type="entry name" value="PDZ domain-like"/>
    <property type="match status" value="3"/>
</dbReference>
<dbReference type="PANTHER" id="PTHR16484:SF4">
    <property type="entry name" value="PARTITIONING DEFECTIVE 3 HOMOLOG B"/>
    <property type="match status" value="1"/>
</dbReference>
<evidence type="ECO:0000313" key="4">
    <source>
        <dbReference type="Ensembl" id="ENSNPEP00000011738.1"/>
    </source>
</evidence>